<dbReference type="AlphaFoldDB" id="A0A098LC79"/>
<dbReference type="Pfam" id="PF16022">
    <property type="entry name" value="DUF4783"/>
    <property type="match status" value="1"/>
</dbReference>
<name>A0A098LC79_9BACT</name>
<proteinExistence type="predicted"/>
<comment type="caution">
    <text evidence="1">The sequence shown here is derived from an EMBL/GenBank/DDBJ whole genome shotgun (WGS) entry which is preliminary data.</text>
</comment>
<accession>A0A098LC79</accession>
<evidence type="ECO:0000313" key="2">
    <source>
        <dbReference type="Proteomes" id="UP000030185"/>
    </source>
</evidence>
<reference evidence="1 2" key="1">
    <citation type="submission" date="2014-09" db="EMBL/GenBank/DDBJ databases">
        <title>Sporocytophaga myxococcoides PG-01 genome sequencing.</title>
        <authorList>
            <person name="Liu L."/>
            <person name="Gao P.J."/>
            <person name="Chen G.J."/>
            <person name="Wang L.S."/>
        </authorList>
    </citation>
    <scope>NUCLEOTIDE SEQUENCE [LARGE SCALE GENOMIC DNA]</scope>
    <source>
        <strain evidence="1 2">PG-01</strain>
    </source>
</reference>
<dbReference type="STRING" id="153721.MYP_1799"/>
<protein>
    <recommendedName>
        <fullName evidence="3">DUF4783 domain-containing protein</fullName>
    </recommendedName>
</protein>
<dbReference type="EMBL" id="BBLT01000003">
    <property type="protein sequence ID" value="GAL84571.1"/>
    <property type="molecule type" value="Genomic_DNA"/>
</dbReference>
<dbReference type="eggNOG" id="ENOG5032ZKW">
    <property type="taxonomic scope" value="Bacteria"/>
</dbReference>
<dbReference type="Gene3D" id="3.10.450.50">
    <property type="match status" value="1"/>
</dbReference>
<keyword evidence="2" id="KW-1185">Reference proteome</keyword>
<gene>
    <name evidence="1" type="ORF">MYP_1799</name>
</gene>
<dbReference type="InterPro" id="IPR031977">
    <property type="entry name" value="DUF4783"/>
</dbReference>
<evidence type="ECO:0008006" key="3">
    <source>
        <dbReference type="Google" id="ProtNLM"/>
    </source>
</evidence>
<sequence length="106" mass="12253">MLEGTKNALKAGSSKDISKYFNDMVEIGLNKEDKKTYSKTQAEFVLRDFFKQYPPTDFQYVHQGSSKEGMKYTIGKYMYNGGTFRVITVVKQFRGSYLIDSIVFEE</sequence>
<evidence type="ECO:0000313" key="1">
    <source>
        <dbReference type="EMBL" id="GAL84571.1"/>
    </source>
</evidence>
<organism evidence="1 2">
    <name type="scientific">Sporocytophaga myxococcoides</name>
    <dbReference type="NCBI Taxonomy" id="153721"/>
    <lineage>
        <taxon>Bacteria</taxon>
        <taxon>Pseudomonadati</taxon>
        <taxon>Bacteroidota</taxon>
        <taxon>Cytophagia</taxon>
        <taxon>Cytophagales</taxon>
        <taxon>Cytophagaceae</taxon>
        <taxon>Sporocytophaga</taxon>
    </lineage>
</organism>
<dbReference type="Proteomes" id="UP000030185">
    <property type="component" value="Unassembled WGS sequence"/>
</dbReference>